<dbReference type="NCBIfam" id="TIGR00757">
    <property type="entry name" value="RNaseEG"/>
    <property type="match status" value="1"/>
</dbReference>
<keyword evidence="3 8" id="KW-0378">Hydrolase</keyword>
<evidence type="ECO:0000313" key="9">
    <source>
        <dbReference type="Proteomes" id="UP000032360"/>
    </source>
</evidence>
<name>A0A0D8HM11_9ACTN</name>
<dbReference type="SUPFAM" id="SSF50249">
    <property type="entry name" value="Nucleic acid-binding proteins"/>
    <property type="match status" value="1"/>
</dbReference>
<dbReference type="SMART" id="SM00316">
    <property type="entry name" value="S1"/>
    <property type="match status" value="1"/>
</dbReference>
<dbReference type="InterPro" id="IPR003029">
    <property type="entry name" value="S1_domain"/>
</dbReference>
<keyword evidence="4" id="KW-0460">Magnesium</keyword>
<dbReference type="AlphaFoldDB" id="A0A0D8HM11"/>
<dbReference type="InterPro" id="IPR004659">
    <property type="entry name" value="RNase_E/G"/>
</dbReference>
<dbReference type="CDD" id="cd04453">
    <property type="entry name" value="S1_RNase_E"/>
    <property type="match status" value="1"/>
</dbReference>
<comment type="cofactor">
    <cofactor evidence="1">
        <name>Mg(2+)</name>
        <dbReference type="ChEBI" id="CHEBI:18420"/>
    </cofactor>
</comment>
<keyword evidence="5" id="KW-0694">RNA-binding</keyword>
<gene>
    <name evidence="8" type="primary">rng</name>
    <name evidence="8" type="ORF">AXFE_02690</name>
</gene>
<dbReference type="GO" id="GO:0005737">
    <property type="term" value="C:cytoplasm"/>
    <property type="evidence" value="ECO:0007669"/>
    <property type="project" value="TreeGrafter"/>
</dbReference>
<evidence type="ECO:0000259" key="7">
    <source>
        <dbReference type="SMART" id="SM00316"/>
    </source>
</evidence>
<evidence type="ECO:0000256" key="4">
    <source>
        <dbReference type="ARBA" id="ARBA00022842"/>
    </source>
</evidence>
<evidence type="ECO:0000313" key="8">
    <source>
        <dbReference type="EMBL" id="KJF18864.1"/>
    </source>
</evidence>
<sequence length="631" mass="70141">MSTGNNPEESSKSPLIPPPITVEHQRTSQDATNAPSRSNNSNGQRPRLEGQATSASNPQPRRSRNRRPQGPRNATGQTGQPPQSDSLEVPGNVSPKTERPNDRRPKRVLPPKASNEAPPSSNLPNQDREHRTHLPRFARATPESTELSPSAPQNPVRRKRGPKSRQYGVVDEPVRYSVDSQLANETKTDTRGSRRANQRIGRSRNGRPLGRYLMCVHKADDFVQIAVLEGRTLIEHYVSKVGQDPNAIDGNIYLGRVTNVLAGMEAAFVDIGTTKNAVLYRGDVRYDRDDLVEAPSREVRIEHLLRPRQVVLCQVTKNPIGTKGARLTQEVSLPGRFVVLVPNSESYGISKRLPDDERRRLRRILGELKPEGFGVIVRTAAEGASADELGRDISQLVEMWKAIEAKAKVAHAPTLLYSEPNVAVRVIREEFNRNYRGVIIDDADIYDEVHSYVGSISPELADRVEYYDPAEAGLPLFEVHHVHEQLHKAMDRKVWLPSGGYLIIDRAEALTVVDVNTGKHVGTVSLEETIHQTNVEAADEIARQLRLRDIGGIIIIDFIDMTVEVNKEDVLRALKGSLSRDKTKTQVYDISSLGLVEMTRQRVSEGLVEALSDACPTCKGRGMVFLDVEVL</sequence>
<dbReference type="Pfam" id="PF10150">
    <property type="entry name" value="RNase_E_G"/>
    <property type="match status" value="1"/>
</dbReference>
<dbReference type="GO" id="GO:0046872">
    <property type="term" value="F:metal ion binding"/>
    <property type="evidence" value="ECO:0007669"/>
    <property type="project" value="UniProtKB-KW"/>
</dbReference>
<dbReference type="EC" id="3.1.26.-" evidence="8"/>
<dbReference type="OrthoDB" id="9804278at2"/>
<keyword evidence="9" id="KW-1185">Reference proteome</keyword>
<evidence type="ECO:0000256" key="2">
    <source>
        <dbReference type="ARBA" id="ARBA00022723"/>
    </source>
</evidence>
<dbReference type="InterPro" id="IPR012340">
    <property type="entry name" value="NA-bd_OB-fold"/>
</dbReference>
<dbReference type="STRING" id="1280514.AXFE_02690"/>
<evidence type="ECO:0000256" key="3">
    <source>
        <dbReference type="ARBA" id="ARBA00022801"/>
    </source>
</evidence>
<reference evidence="8 9" key="1">
    <citation type="submission" date="2015-01" db="EMBL/GenBank/DDBJ databases">
        <title>Draft genome of the acidophilic iron oxidizer Acidithrix ferrooxidans strain Py-F3.</title>
        <authorList>
            <person name="Poehlein A."/>
            <person name="Eisen S."/>
            <person name="Schloemann M."/>
            <person name="Johnson B.D."/>
            <person name="Daniel R."/>
            <person name="Muehling M."/>
        </authorList>
    </citation>
    <scope>NUCLEOTIDE SEQUENCE [LARGE SCALE GENOMIC DNA]</scope>
    <source>
        <strain evidence="8 9">Py-F3</strain>
    </source>
</reference>
<dbReference type="GO" id="GO:0016787">
    <property type="term" value="F:hydrolase activity"/>
    <property type="evidence" value="ECO:0007669"/>
    <property type="project" value="UniProtKB-KW"/>
</dbReference>
<feature type="compositionally biased region" description="Polar residues" evidence="6">
    <location>
        <begin position="142"/>
        <end position="153"/>
    </location>
</feature>
<dbReference type="Proteomes" id="UP000032360">
    <property type="component" value="Unassembled WGS sequence"/>
</dbReference>
<dbReference type="GO" id="GO:0003723">
    <property type="term" value="F:RNA binding"/>
    <property type="evidence" value="ECO:0007669"/>
    <property type="project" value="UniProtKB-KW"/>
</dbReference>
<dbReference type="GO" id="GO:0004540">
    <property type="term" value="F:RNA nuclease activity"/>
    <property type="evidence" value="ECO:0007669"/>
    <property type="project" value="InterPro"/>
</dbReference>
<dbReference type="InterPro" id="IPR019307">
    <property type="entry name" value="RNA-bd_AU-1/RNase_E/G"/>
</dbReference>
<feature type="region of interest" description="Disordered" evidence="6">
    <location>
        <begin position="1"/>
        <end position="204"/>
    </location>
</feature>
<dbReference type="PATRIC" id="fig|1280514.3.peg.369"/>
<keyword evidence="2" id="KW-0479">Metal-binding</keyword>
<dbReference type="PANTHER" id="PTHR30001">
    <property type="entry name" value="RIBONUCLEASE"/>
    <property type="match status" value="1"/>
</dbReference>
<feature type="compositionally biased region" description="Basic residues" evidence="6">
    <location>
        <begin position="193"/>
        <end position="204"/>
    </location>
</feature>
<evidence type="ECO:0000256" key="6">
    <source>
        <dbReference type="SAM" id="MobiDB-lite"/>
    </source>
</evidence>
<comment type="caution">
    <text evidence="8">The sequence shown here is derived from an EMBL/GenBank/DDBJ whole genome shotgun (WGS) entry which is preliminary data.</text>
</comment>
<proteinExistence type="predicted"/>
<feature type="compositionally biased region" description="Polar residues" evidence="6">
    <location>
        <begin position="28"/>
        <end position="44"/>
    </location>
</feature>
<accession>A0A0D8HM11</accession>
<feature type="compositionally biased region" description="Polar residues" evidence="6">
    <location>
        <begin position="74"/>
        <end position="86"/>
    </location>
</feature>
<dbReference type="PANTHER" id="PTHR30001:SF0">
    <property type="entry name" value="RIBONUCLEASE G"/>
    <property type="match status" value="1"/>
</dbReference>
<protein>
    <submittedName>
        <fullName evidence="8">Ribonuclease G</fullName>
        <ecNumber evidence="8">3.1.26.-</ecNumber>
    </submittedName>
</protein>
<feature type="domain" description="S1 motif" evidence="7">
    <location>
        <begin position="248"/>
        <end position="330"/>
    </location>
</feature>
<dbReference type="GO" id="GO:0006364">
    <property type="term" value="P:rRNA processing"/>
    <property type="evidence" value="ECO:0007669"/>
    <property type="project" value="TreeGrafter"/>
</dbReference>
<dbReference type="Gene3D" id="2.40.50.140">
    <property type="entry name" value="Nucleic acid-binding proteins"/>
    <property type="match status" value="1"/>
</dbReference>
<evidence type="ECO:0000256" key="1">
    <source>
        <dbReference type="ARBA" id="ARBA00001946"/>
    </source>
</evidence>
<organism evidence="8 9">
    <name type="scientific">Acidithrix ferrooxidans</name>
    <dbReference type="NCBI Taxonomy" id="1280514"/>
    <lineage>
        <taxon>Bacteria</taxon>
        <taxon>Bacillati</taxon>
        <taxon>Actinomycetota</taxon>
        <taxon>Acidimicrobiia</taxon>
        <taxon>Acidimicrobiales</taxon>
        <taxon>Acidimicrobiaceae</taxon>
        <taxon>Acidithrix</taxon>
    </lineage>
</organism>
<dbReference type="RefSeq" id="WP_052604095.1">
    <property type="nucleotide sequence ID" value="NZ_JXYS01000004.1"/>
</dbReference>
<evidence type="ECO:0000256" key="5">
    <source>
        <dbReference type="ARBA" id="ARBA00022884"/>
    </source>
</evidence>
<dbReference type="EMBL" id="JXYS01000004">
    <property type="protein sequence ID" value="KJF18864.1"/>
    <property type="molecule type" value="Genomic_DNA"/>
</dbReference>